<dbReference type="EMBL" id="SDJQ01000007">
    <property type="protein sequence ID" value="RXR35826.1"/>
    <property type="molecule type" value="Genomic_DNA"/>
</dbReference>
<dbReference type="InterPro" id="IPR018177">
    <property type="entry name" value="L-lactate_DH_AS"/>
</dbReference>
<comment type="similarity">
    <text evidence="2 7">Belongs to the LDH/MDH superfamily. LDH family.</text>
</comment>
<comment type="subcellular location">
    <subcellularLocation>
        <location evidence="7">Cytoplasm</location>
    </subcellularLocation>
</comment>
<dbReference type="SUPFAM" id="SSF51735">
    <property type="entry name" value="NAD(P)-binding Rossmann-fold domains"/>
    <property type="match status" value="1"/>
</dbReference>
<dbReference type="OrthoDB" id="9802969at2"/>
<keyword evidence="15" id="KW-1185">Reference proteome</keyword>
<comment type="pathway">
    <text evidence="1 7">Fermentation; pyruvate fermentation to lactate; (S)-lactate from pyruvate: step 1/1.</text>
</comment>
<feature type="domain" description="Lactate/malate dehydrogenase N-terminal" evidence="10">
    <location>
        <begin position="20"/>
        <end position="159"/>
    </location>
</feature>
<evidence type="ECO:0000256" key="9">
    <source>
        <dbReference type="PIRSR" id="PIRSR000102-3"/>
    </source>
</evidence>
<feature type="binding site" evidence="7">
    <location>
        <position position="185"/>
    </location>
    <ligand>
        <name>beta-D-fructose 1,6-bisphosphate</name>
        <dbReference type="ChEBI" id="CHEBI:32966"/>
        <note>allosteric activator</note>
    </ligand>
</feature>
<evidence type="ECO:0000313" key="12">
    <source>
        <dbReference type="EMBL" id="RXR28142.1"/>
    </source>
</evidence>
<evidence type="ECO:0000256" key="3">
    <source>
        <dbReference type="ARBA" id="ARBA00012967"/>
    </source>
</evidence>
<evidence type="ECO:0000256" key="2">
    <source>
        <dbReference type="ARBA" id="ARBA00006054"/>
    </source>
</evidence>
<evidence type="ECO:0000256" key="4">
    <source>
        <dbReference type="ARBA" id="ARBA00023002"/>
    </source>
</evidence>
<evidence type="ECO:0000256" key="7">
    <source>
        <dbReference type="HAMAP-Rule" id="MF_00488"/>
    </source>
</evidence>
<dbReference type="CDD" id="cd05292">
    <property type="entry name" value="LDH_2"/>
    <property type="match status" value="1"/>
</dbReference>
<dbReference type="GO" id="GO:0006096">
    <property type="term" value="P:glycolytic process"/>
    <property type="evidence" value="ECO:0007669"/>
    <property type="project" value="UniProtKB-UniRule"/>
</dbReference>
<dbReference type="Gene3D" id="3.40.50.720">
    <property type="entry name" value="NAD(P)-binding Rossmann-like Domain"/>
    <property type="match status" value="1"/>
</dbReference>
<evidence type="ECO:0000256" key="1">
    <source>
        <dbReference type="ARBA" id="ARBA00004843"/>
    </source>
</evidence>
<feature type="binding site" evidence="7 9">
    <location>
        <begin position="135"/>
        <end position="137"/>
    </location>
    <ligand>
        <name>NAD(+)</name>
        <dbReference type="ChEBI" id="CHEBI:57540"/>
    </ligand>
</feature>
<protein>
    <recommendedName>
        <fullName evidence="3 7">L-lactate dehydrogenase</fullName>
        <shortName evidence="7">L-LDH</shortName>
        <ecNumber evidence="3 7">1.1.1.27</ecNumber>
    </recommendedName>
</protein>
<evidence type="ECO:0000313" key="13">
    <source>
        <dbReference type="EMBL" id="RXR35826.1"/>
    </source>
</evidence>
<keyword evidence="7" id="KW-0021">Allosteric enzyme</keyword>
<dbReference type="STRING" id="1713.GCA_000718325_00977"/>
<reference evidence="14 15" key="1">
    <citation type="submission" date="2019-01" db="EMBL/GenBank/DDBJ databases">
        <title>Oerskovia turbata Genome sequencing and assembly.</title>
        <authorList>
            <person name="Dou T."/>
        </authorList>
    </citation>
    <scope>NUCLEOTIDE SEQUENCE [LARGE SCALE GENOMIC DNA]</scope>
    <source>
        <strain evidence="13 14">JCM12123</strain>
        <strain evidence="12 15">JCM3160</strain>
    </source>
</reference>
<gene>
    <name evidence="7" type="primary">ldh</name>
    <name evidence="12" type="ORF">EQW73_00445</name>
    <name evidence="13" type="ORF">EQW78_05305</name>
</gene>
<dbReference type="Pfam" id="PF02866">
    <property type="entry name" value="Ldh_1_C"/>
    <property type="match status" value="1"/>
</dbReference>
<dbReference type="EC" id="1.1.1.27" evidence="3 7"/>
<dbReference type="GO" id="GO:0006089">
    <property type="term" value="P:lactate metabolic process"/>
    <property type="evidence" value="ECO:0007669"/>
    <property type="project" value="TreeGrafter"/>
</dbReference>
<evidence type="ECO:0000259" key="10">
    <source>
        <dbReference type="Pfam" id="PF00056"/>
    </source>
</evidence>
<dbReference type="Pfam" id="PF00056">
    <property type="entry name" value="Ldh_1_N"/>
    <property type="match status" value="1"/>
</dbReference>
<dbReference type="AlphaFoldDB" id="A0A4V1N5I9"/>
<feature type="binding site" evidence="7">
    <location>
        <position position="170"/>
    </location>
    <ligand>
        <name>beta-D-fructose 1,6-bisphosphate</name>
        <dbReference type="ChEBI" id="CHEBI:32966"/>
        <note>allosteric activator</note>
    </ligand>
</feature>
<dbReference type="PIRSF" id="PIRSF000102">
    <property type="entry name" value="Lac_mal_DH"/>
    <property type="match status" value="1"/>
</dbReference>
<dbReference type="InterPro" id="IPR036291">
    <property type="entry name" value="NAD(P)-bd_dom_sf"/>
</dbReference>
<dbReference type="Proteomes" id="UP000290517">
    <property type="component" value="Unassembled WGS sequence"/>
</dbReference>
<dbReference type="UniPathway" id="UPA00554">
    <property type="reaction ID" value="UER00611"/>
</dbReference>
<dbReference type="InterPro" id="IPR001236">
    <property type="entry name" value="Lactate/malate_DH_N"/>
</dbReference>
<comment type="caution">
    <text evidence="7">Lacks conserved residue(s) required for the propagation of feature annotation.</text>
</comment>
<comment type="catalytic activity">
    <reaction evidence="6 7">
        <text>(S)-lactate + NAD(+) = pyruvate + NADH + H(+)</text>
        <dbReference type="Rhea" id="RHEA:23444"/>
        <dbReference type="ChEBI" id="CHEBI:15361"/>
        <dbReference type="ChEBI" id="CHEBI:15378"/>
        <dbReference type="ChEBI" id="CHEBI:16651"/>
        <dbReference type="ChEBI" id="CHEBI:57540"/>
        <dbReference type="ChEBI" id="CHEBI:57945"/>
        <dbReference type="EC" id="1.1.1.27"/>
    </reaction>
</comment>
<dbReference type="Gene3D" id="3.90.110.10">
    <property type="entry name" value="Lactate dehydrogenase/glycoside hydrolase, family 4, C-terminal"/>
    <property type="match status" value="1"/>
</dbReference>
<feature type="binding site" evidence="7 9">
    <location>
        <position position="51"/>
    </location>
    <ligand>
        <name>NAD(+)</name>
        <dbReference type="ChEBI" id="CHEBI:57540"/>
    </ligand>
</feature>
<dbReference type="PROSITE" id="PS00064">
    <property type="entry name" value="L_LDH"/>
    <property type="match status" value="1"/>
</dbReference>
<dbReference type="GO" id="GO:0005737">
    <property type="term" value="C:cytoplasm"/>
    <property type="evidence" value="ECO:0007669"/>
    <property type="project" value="UniProtKB-SubCell"/>
</dbReference>
<feature type="binding site" evidence="7">
    <location>
        <position position="56"/>
    </location>
    <ligand>
        <name>NAD(+)</name>
        <dbReference type="ChEBI" id="CHEBI:57540"/>
    </ligand>
</feature>
<feature type="modified residue" description="Phosphotyrosine" evidence="7">
    <location>
        <position position="239"/>
    </location>
</feature>
<feature type="binding site" evidence="7">
    <location>
        <begin position="137"/>
        <end position="140"/>
    </location>
    <ligand>
        <name>substrate</name>
    </ligand>
</feature>
<dbReference type="InterPro" id="IPR011304">
    <property type="entry name" value="L-lactate_DH"/>
</dbReference>
<dbReference type="GO" id="GO:0004459">
    <property type="term" value="F:L-lactate dehydrogenase (NAD+) activity"/>
    <property type="evidence" value="ECO:0007669"/>
    <property type="project" value="UniProtKB-UniRule"/>
</dbReference>
<feature type="binding site" evidence="9">
    <location>
        <begin position="26"/>
        <end position="31"/>
    </location>
    <ligand>
        <name>NAD(+)</name>
        <dbReference type="ChEBI" id="CHEBI:57540"/>
    </ligand>
</feature>
<proteinExistence type="inferred from homology"/>
<dbReference type="PRINTS" id="PR00086">
    <property type="entry name" value="LLDHDRGNASE"/>
</dbReference>
<feature type="active site" description="Proton acceptor" evidence="7 8">
    <location>
        <position position="192"/>
    </location>
</feature>
<feature type="binding site" evidence="7">
    <location>
        <position position="248"/>
    </location>
    <ligand>
        <name>substrate</name>
    </ligand>
</feature>
<evidence type="ECO:0000259" key="11">
    <source>
        <dbReference type="Pfam" id="PF02866"/>
    </source>
</evidence>
<dbReference type="SUPFAM" id="SSF56327">
    <property type="entry name" value="LDH C-terminal domain-like"/>
    <property type="match status" value="1"/>
</dbReference>
<evidence type="ECO:0000256" key="5">
    <source>
        <dbReference type="ARBA" id="ARBA00023027"/>
    </source>
</evidence>
<feature type="binding site" evidence="7">
    <location>
        <begin position="165"/>
        <end position="168"/>
    </location>
    <ligand>
        <name>substrate</name>
    </ligand>
</feature>
<dbReference type="InterPro" id="IPR022383">
    <property type="entry name" value="Lactate/malate_DH_C"/>
</dbReference>
<organism evidence="13 14">
    <name type="scientific">Oerskovia turbata</name>
    <dbReference type="NCBI Taxonomy" id="1713"/>
    <lineage>
        <taxon>Bacteria</taxon>
        <taxon>Bacillati</taxon>
        <taxon>Actinomycetota</taxon>
        <taxon>Actinomycetes</taxon>
        <taxon>Micrococcales</taxon>
        <taxon>Cellulomonadaceae</taxon>
        <taxon>Oerskovia</taxon>
    </lineage>
</organism>
<evidence type="ECO:0000313" key="14">
    <source>
        <dbReference type="Proteomes" id="UP000289805"/>
    </source>
</evidence>
<dbReference type="InterPro" id="IPR001557">
    <property type="entry name" value="L-lactate/malate_DH"/>
</dbReference>
<comment type="caution">
    <text evidence="13">The sequence shown here is derived from an EMBL/GenBank/DDBJ whole genome shotgun (WGS) entry which is preliminary data.</text>
</comment>
<comment type="function">
    <text evidence="7">Catalyzes the conversion of lactate to pyruvate.</text>
</comment>
<feature type="binding site" evidence="7">
    <location>
        <begin position="96"/>
        <end position="97"/>
    </location>
    <ligand>
        <name>NAD(+)</name>
        <dbReference type="ChEBI" id="CHEBI:57540"/>
    </ligand>
</feature>
<dbReference type="NCBIfam" id="TIGR01771">
    <property type="entry name" value="L-LDH-NAD"/>
    <property type="match status" value="1"/>
</dbReference>
<feature type="binding site" evidence="7">
    <location>
        <position position="160"/>
    </location>
    <ligand>
        <name>NAD(+)</name>
        <dbReference type="ChEBI" id="CHEBI:57540"/>
    </ligand>
</feature>
<dbReference type="HAMAP" id="MF_00488">
    <property type="entry name" value="Lactate_dehydrog"/>
    <property type="match status" value="1"/>
</dbReference>
<comment type="activity regulation">
    <text evidence="7">Allosterically activated by fructose 1,6-bisphosphate (FBP).</text>
</comment>
<keyword evidence="7" id="KW-0597">Phosphoprotein</keyword>
<comment type="subunit">
    <text evidence="7">Homotetramer.</text>
</comment>
<name>A0A4V1N5I9_9CELL</name>
<dbReference type="PANTHER" id="PTHR43128">
    <property type="entry name" value="L-2-HYDROXYCARBOXYLATE DEHYDROGENASE (NAD(P)(+))"/>
    <property type="match status" value="1"/>
</dbReference>
<evidence type="ECO:0000313" key="15">
    <source>
        <dbReference type="Proteomes" id="UP000290517"/>
    </source>
</evidence>
<dbReference type="Proteomes" id="UP000289805">
    <property type="component" value="Unassembled WGS sequence"/>
</dbReference>
<feature type="binding site" evidence="7">
    <location>
        <position position="105"/>
    </location>
    <ligand>
        <name>substrate</name>
    </ligand>
</feature>
<feature type="binding site" evidence="7">
    <location>
        <position position="30"/>
    </location>
    <ligand>
        <name>NAD(+)</name>
        <dbReference type="ChEBI" id="CHEBI:57540"/>
    </ligand>
</feature>
<keyword evidence="7" id="KW-0963">Cytoplasm</keyword>
<feature type="binding site" evidence="7">
    <location>
        <position position="118"/>
    </location>
    <ligand>
        <name>NAD(+)</name>
        <dbReference type="ChEBI" id="CHEBI:57540"/>
    </ligand>
</feature>
<feature type="binding site" evidence="7">
    <location>
        <position position="99"/>
    </location>
    <ligand>
        <name>substrate</name>
    </ligand>
</feature>
<accession>A0A4V1N5I9</accession>
<evidence type="ECO:0000256" key="8">
    <source>
        <dbReference type="PIRSR" id="PIRSR000102-1"/>
    </source>
</evidence>
<sequence length="331" mass="34969">MQRPTTGAQRPGGTVPARTTKLAIVGAGSVGSTLAYAALMRGAAHTVSLLDVNRTKVEAEVLDLQHGIQFMPMAKVEGSDDVAVCADADVVVFTAGAKQKPGQTRLDLAEATISLVRTILPGLVEVAPNAVYIMVTNPVDVVTYAALKYSGLPPNQLFGSGTVLDSSRLRFLVAQHCGVAVQNVHAYIAGEHGDSEIPLWSSATISGVPLLEWQGLKGRGPLTAEVREDIAHEVVQSAYRIIEGKGATNYAVALAATRIIEAVLDDEHRVLPVSSLLEDFHGISDVCLSVPSLLDRRGCGERIEVPLSDHELAGLRASADSVRAVAKRFGL</sequence>
<keyword evidence="5 7" id="KW-0520">NAD</keyword>
<dbReference type="PANTHER" id="PTHR43128:SF16">
    <property type="entry name" value="L-LACTATE DEHYDROGENASE"/>
    <property type="match status" value="1"/>
</dbReference>
<dbReference type="InterPro" id="IPR015955">
    <property type="entry name" value="Lactate_DH/Glyco_Ohase_4_C"/>
</dbReference>
<feature type="domain" description="Lactate/malate dehydrogenase C-terminal" evidence="11">
    <location>
        <begin position="162"/>
        <end position="324"/>
    </location>
</feature>
<dbReference type="EMBL" id="SDJR01000001">
    <property type="protein sequence ID" value="RXR28142.1"/>
    <property type="molecule type" value="Genomic_DNA"/>
</dbReference>
<keyword evidence="4 7" id="KW-0560">Oxidoreductase</keyword>
<evidence type="ECO:0000256" key="6">
    <source>
        <dbReference type="ARBA" id="ARBA00049258"/>
    </source>
</evidence>